<dbReference type="RefSeq" id="WP_380507847.1">
    <property type="nucleotide sequence ID" value="NZ_JBHEZX010000005.1"/>
</dbReference>
<evidence type="ECO:0000313" key="3">
    <source>
        <dbReference type="Proteomes" id="UP001592582"/>
    </source>
</evidence>
<reference evidence="2 3" key="1">
    <citation type="submission" date="2024-09" db="EMBL/GenBank/DDBJ databases">
        <authorList>
            <person name="Lee S.D."/>
        </authorList>
    </citation>
    <scope>NUCLEOTIDE SEQUENCE [LARGE SCALE GENOMIC DNA]</scope>
    <source>
        <strain evidence="2 3">N1-1</strain>
    </source>
</reference>
<protein>
    <submittedName>
        <fullName evidence="2">Helix-turn-helix transcriptional regulator</fullName>
    </submittedName>
</protein>
<name>A0ABV6V9E9_9ACTN</name>
<keyword evidence="3" id="KW-1185">Reference proteome</keyword>
<proteinExistence type="predicted"/>
<comment type="caution">
    <text evidence="2">The sequence shown here is derived from an EMBL/GenBank/DDBJ whole genome shotgun (WGS) entry which is preliminary data.</text>
</comment>
<feature type="region of interest" description="Disordered" evidence="1">
    <location>
        <begin position="88"/>
        <end position="115"/>
    </location>
</feature>
<accession>A0ABV6V9E9</accession>
<sequence>MQRRDGGAPIREAMAAAGLKIDALAAATKAVDPAGRGVGRATIGFVVATGASARERMSDRAATLLADALGAPVERLFAPDDISMPAEYASTSRTGTTGAVETGTARKTRRAPRSSAEPLLTLAEEAELIGRSKSWFYEMRRLYPRAHATPFPIHYAGKSPRFIHSEVVAWMDAAFPMGLAA</sequence>
<feature type="compositionally biased region" description="Low complexity" evidence="1">
    <location>
        <begin position="94"/>
        <end position="105"/>
    </location>
</feature>
<evidence type="ECO:0000313" key="2">
    <source>
        <dbReference type="EMBL" id="MFC1410355.1"/>
    </source>
</evidence>
<gene>
    <name evidence="2" type="ORF">ACEZDG_13880</name>
</gene>
<organism evidence="2 3">
    <name type="scientific">Streptacidiphilus alkalitolerans</name>
    <dbReference type="NCBI Taxonomy" id="3342712"/>
    <lineage>
        <taxon>Bacteria</taxon>
        <taxon>Bacillati</taxon>
        <taxon>Actinomycetota</taxon>
        <taxon>Actinomycetes</taxon>
        <taxon>Kitasatosporales</taxon>
        <taxon>Streptomycetaceae</taxon>
        <taxon>Streptacidiphilus</taxon>
    </lineage>
</organism>
<dbReference type="EMBL" id="JBHEZX010000005">
    <property type="protein sequence ID" value="MFC1410355.1"/>
    <property type="molecule type" value="Genomic_DNA"/>
</dbReference>
<evidence type="ECO:0000256" key="1">
    <source>
        <dbReference type="SAM" id="MobiDB-lite"/>
    </source>
</evidence>
<dbReference type="Proteomes" id="UP001592582">
    <property type="component" value="Unassembled WGS sequence"/>
</dbReference>